<dbReference type="Proteomes" id="UP000077266">
    <property type="component" value="Unassembled WGS sequence"/>
</dbReference>
<dbReference type="EMBL" id="KV427199">
    <property type="protein sequence ID" value="KZV78028.1"/>
    <property type="molecule type" value="Genomic_DNA"/>
</dbReference>
<evidence type="ECO:0008006" key="3">
    <source>
        <dbReference type="Google" id="ProtNLM"/>
    </source>
</evidence>
<accession>A0A166MH83</accession>
<sequence length="327" mass="36700">MPTEVLTRLIIDANSFPTDLITFDHYAPRLTVVEFTHKAFFCPAFANVSTVGYTFTSSYAAAREDLGIIFTQFPQLRKLVFRGKTRRTSILTPSSFQAPPTLERLDLFDARDTQFLDSVDHAAVPWVEGHFFTGSKRRRLTPATLEVLSAEPAIRVHVHFDRKRLANLKLTTGAGRTRIYSGMDSEECVKLPLFSHVTSMAITGLENVWDEFPTITPYRARFSEMPELEELSIVVHDLRWPGIEVKCPRLAVFELVIRPDPDLPGTTIDAYSILRFYIPTMAADGPDVALRLPGLDMPENEAADLVPCFSDYFIGSSLVPSVLPNCI</sequence>
<organism evidence="1 2">
    <name type="scientific">Exidia glandulosa HHB12029</name>
    <dbReference type="NCBI Taxonomy" id="1314781"/>
    <lineage>
        <taxon>Eukaryota</taxon>
        <taxon>Fungi</taxon>
        <taxon>Dikarya</taxon>
        <taxon>Basidiomycota</taxon>
        <taxon>Agaricomycotina</taxon>
        <taxon>Agaricomycetes</taxon>
        <taxon>Auriculariales</taxon>
        <taxon>Exidiaceae</taxon>
        <taxon>Exidia</taxon>
    </lineage>
</organism>
<keyword evidence="2" id="KW-1185">Reference proteome</keyword>
<evidence type="ECO:0000313" key="2">
    <source>
        <dbReference type="Proteomes" id="UP000077266"/>
    </source>
</evidence>
<gene>
    <name evidence="1" type="ORF">EXIGLDRAFT_692992</name>
</gene>
<evidence type="ECO:0000313" key="1">
    <source>
        <dbReference type="EMBL" id="KZV78028.1"/>
    </source>
</evidence>
<protein>
    <recommendedName>
        <fullName evidence="3">F-box domain-containing protein</fullName>
    </recommendedName>
</protein>
<dbReference type="InParanoid" id="A0A166MH83"/>
<name>A0A166MH83_EXIGL</name>
<proteinExistence type="predicted"/>
<reference evidence="1 2" key="1">
    <citation type="journal article" date="2016" name="Mol. Biol. Evol.">
        <title>Comparative Genomics of Early-Diverging Mushroom-Forming Fungi Provides Insights into the Origins of Lignocellulose Decay Capabilities.</title>
        <authorList>
            <person name="Nagy L.G."/>
            <person name="Riley R."/>
            <person name="Tritt A."/>
            <person name="Adam C."/>
            <person name="Daum C."/>
            <person name="Floudas D."/>
            <person name="Sun H."/>
            <person name="Yadav J.S."/>
            <person name="Pangilinan J."/>
            <person name="Larsson K.H."/>
            <person name="Matsuura K."/>
            <person name="Barry K."/>
            <person name="Labutti K."/>
            <person name="Kuo R."/>
            <person name="Ohm R.A."/>
            <person name="Bhattacharya S.S."/>
            <person name="Shirouzu T."/>
            <person name="Yoshinaga Y."/>
            <person name="Martin F.M."/>
            <person name="Grigoriev I.V."/>
            <person name="Hibbett D.S."/>
        </authorList>
    </citation>
    <scope>NUCLEOTIDE SEQUENCE [LARGE SCALE GENOMIC DNA]</scope>
    <source>
        <strain evidence="1 2">HHB12029</strain>
    </source>
</reference>
<dbReference type="AlphaFoldDB" id="A0A166MH83"/>